<comment type="subcellular location">
    <subcellularLocation>
        <location evidence="1">Membrane</location>
        <topology evidence="1">Multi-pass membrane protein</topology>
    </subcellularLocation>
</comment>
<dbReference type="PANTHER" id="PTHR20661">
    <property type="entry name" value="PHOSPHATIDYLINOSITOL-GLYCAN BIOSYNTHESIS CLASS W PROTEIN"/>
    <property type="match status" value="1"/>
</dbReference>
<evidence type="ECO:0000256" key="3">
    <source>
        <dbReference type="ARBA" id="ARBA00022989"/>
    </source>
</evidence>
<dbReference type="InterPro" id="IPR009447">
    <property type="entry name" value="PIGW/GWT1"/>
</dbReference>
<feature type="transmembrane region" description="Helical" evidence="5">
    <location>
        <begin position="364"/>
        <end position="384"/>
    </location>
</feature>
<name>A0A0K9NZ69_ZOSMR</name>
<proteinExistence type="predicted"/>
<feature type="transmembrane region" description="Helical" evidence="5">
    <location>
        <begin position="28"/>
        <end position="47"/>
    </location>
</feature>
<feature type="transmembrane region" description="Helical" evidence="5">
    <location>
        <begin position="296"/>
        <end position="315"/>
    </location>
</feature>
<evidence type="ECO:0000313" key="6">
    <source>
        <dbReference type="EMBL" id="KMZ62024.1"/>
    </source>
</evidence>
<feature type="transmembrane region" description="Helical" evidence="5">
    <location>
        <begin position="136"/>
        <end position="153"/>
    </location>
</feature>
<reference evidence="7" key="1">
    <citation type="journal article" date="2016" name="Nature">
        <title>The genome of the seagrass Zostera marina reveals angiosperm adaptation to the sea.</title>
        <authorList>
            <person name="Olsen J.L."/>
            <person name="Rouze P."/>
            <person name="Verhelst B."/>
            <person name="Lin Y.-C."/>
            <person name="Bayer T."/>
            <person name="Collen J."/>
            <person name="Dattolo E."/>
            <person name="De Paoli E."/>
            <person name="Dittami S."/>
            <person name="Maumus F."/>
            <person name="Michel G."/>
            <person name="Kersting A."/>
            <person name="Lauritano C."/>
            <person name="Lohaus R."/>
            <person name="Toepel M."/>
            <person name="Tonon T."/>
            <person name="Vanneste K."/>
            <person name="Amirebrahimi M."/>
            <person name="Brakel J."/>
            <person name="Bostroem C."/>
            <person name="Chovatia M."/>
            <person name="Grimwood J."/>
            <person name="Jenkins J.W."/>
            <person name="Jueterbock A."/>
            <person name="Mraz A."/>
            <person name="Stam W.T."/>
            <person name="Tice H."/>
            <person name="Bornberg-Bauer E."/>
            <person name="Green P.J."/>
            <person name="Pearson G.A."/>
            <person name="Procaccini G."/>
            <person name="Duarte C.M."/>
            <person name="Schmutz J."/>
            <person name="Reusch T.B.H."/>
            <person name="Van de Peer Y."/>
        </authorList>
    </citation>
    <scope>NUCLEOTIDE SEQUENCE [LARGE SCALE GENOMIC DNA]</scope>
    <source>
        <strain evidence="7">cv. Finnish</strain>
    </source>
</reference>
<dbReference type="AlphaFoldDB" id="A0A0K9NZ69"/>
<evidence type="ECO:0000256" key="4">
    <source>
        <dbReference type="ARBA" id="ARBA00023136"/>
    </source>
</evidence>
<dbReference type="PIRSF" id="PIRSF017321">
    <property type="entry name" value="GWT1"/>
    <property type="match status" value="1"/>
</dbReference>
<dbReference type="OMA" id="GLYVMQP"/>
<comment type="caution">
    <text evidence="6">The sequence shown here is derived from an EMBL/GenBank/DDBJ whole genome shotgun (WGS) entry which is preliminary data.</text>
</comment>
<gene>
    <name evidence="6" type="ORF">ZOSMA_49G00930</name>
</gene>
<evidence type="ECO:0000313" key="7">
    <source>
        <dbReference type="Proteomes" id="UP000036987"/>
    </source>
</evidence>
<feature type="transmembrane region" description="Helical" evidence="5">
    <location>
        <begin position="404"/>
        <end position="422"/>
    </location>
</feature>
<dbReference type="Pfam" id="PF06423">
    <property type="entry name" value="GWT1"/>
    <property type="match status" value="1"/>
</dbReference>
<dbReference type="GO" id="GO:0016020">
    <property type="term" value="C:membrane"/>
    <property type="evidence" value="ECO:0007669"/>
    <property type="project" value="UniProtKB-SubCell"/>
</dbReference>
<evidence type="ECO:0000256" key="2">
    <source>
        <dbReference type="ARBA" id="ARBA00022692"/>
    </source>
</evidence>
<evidence type="ECO:0000256" key="5">
    <source>
        <dbReference type="SAM" id="Phobius"/>
    </source>
</evidence>
<feature type="transmembrane region" description="Helical" evidence="5">
    <location>
        <begin position="68"/>
        <end position="88"/>
    </location>
</feature>
<dbReference type="OrthoDB" id="15270at2759"/>
<dbReference type="Proteomes" id="UP000036987">
    <property type="component" value="Unassembled WGS sequence"/>
</dbReference>
<feature type="transmembrane region" description="Helical" evidence="5">
    <location>
        <begin position="205"/>
        <end position="225"/>
    </location>
</feature>
<keyword evidence="3 5" id="KW-1133">Transmembrane helix</keyword>
<feature type="transmembrane region" description="Helical" evidence="5">
    <location>
        <begin position="257"/>
        <end position="276"/>
    </location>
</feature>
<dbReference type="PANTHER" id="PTHR20661:SF0">
    <property type="entry name" value="PHOSPHATIDYLINOSITOL-GLYCAN BIOSYNTHESIS CLASS W PROTEIN"/>
    <property type="match status" value="1"/>
</dbReference>
<feature type="transmembrane region" description="Helical" evidence="5">
    <location>
        <begin position="231"/>
        <end position="250"/>
    </location>
</feature>
<dbReference type="STRING" id="29655.A0A0K9NZ69"/>
<feature type="transmembrane region" description="Helical" evidence="5">
    <location>
        <begin position="165"/>
        <end position="185"/>
    </location>
</feature>
<dbReference type="EMBL" id="LFYR01001429">
    <property type="protein sequence ID" value="KMZ62024.1"/>
    <property type="molecule type" value="Genomic_DNA"/>
</dbReference>
<sequence>MEDFKSFSFNPSKHLKEEFVSNLSGSSIIELISLILIVPALIVLRHWGAGFCIINDGCMPSRYIHWRVYMLTLSMDFLSFVLPTLAVFTVLADWAYTITILMIFLIISILIKRFWLSTYGPGQHHNSSLRSYVSSYRVVVMVVTCLCILAVDFKNFPRRYAKTEAYGISLMDLGVGSFVVANSLVSRLARNMMLISWKSAMKDTAPLLILGIIRILSTSGVDYQVHVGEYGVHWNFFFTLAAVSVLTHSINIHPNYCGIFALLILIAYQICLILGLNEYLLSNSRGSDIISQNKEGLFSIFGYWGMYLAGVYFGYKLLYGSVKTVTKSSVNMARIKVWSLTIFFWLSTVILDKCVERVSRRMCNMAYVSLVLAGNFQVLAIVMLSDLLPSRGTLLLEEAIDRNMLGIFLIANLLTGLVNLTVDTLSATSFASFCILLGYAGILSSFAGITCFYGIKMKFW</sequence>
<accession>A0A0K9NZ69</accession>
<dbReference type="GO" id="GO:0006506">
    <property type="term" value="P:GPI anchor biosynthetic process"/>
    <property type="evidence" value="ECO:0000318"/>
    <property type="project" value="GO_Central"/>
</dbReference>
<feature type="transmembrane region" description="Helical" evidence="5">
    <location>
        <begin position="94"/>
        <end position="115"/>
    </location>
</feature>
<keyword evidence="7" id="KW-1185">Reference proteome</keyword>
<feature type="transmembrane region" description="Helical" evidence="5">
    <location>
        <begin position="428"/>
        <end position="455"/>
    </location>
</feature>
<protein>
    <submittedName>
        <fullName evidence="6">GPI-anchored wall transfer protein</fullName>
    </submittedName>
</protein>
<dbReference type="GO" id="GO:0032216">
    <property type="term" value="F:glucosaminyl-phosphatidylinositol O-acyltransferase activity"/>
    <property type="evidence" value="ECO:0000318"/>
    <property type="project" value="GO_Central"/>
</dbReference>
<keyword evidence="4 5" id="KW-0472">Membrane</keyword>
<evidence type="ECO:0000256" key="1">
    <source>
        <dbReference type="ARBA" id="ARBA00004141"/>
    </source>
</evidence>
<organism evidence="6 7">
    <name type="scientific">Zostera marina</name>
    <name type="common">Eelgrass</name>
    <dbReference type="NCBI Taxonomy" id="29655"/>
    <lineage>
        <taxon>Eukaryota</taxon>
        <taxon>Viridiplantae</taxon>
        <taxon>Streptophyta</taxon>
        <taxon>Embryophyta</taxon>
        <taxon>Tracheophyta</taxon>
        <taxon>Spermatophyta</taxon>
        <taxon>Magnoliopsida</taxon>
        <taxon>Liliopsida</taxon>
        <taxon>Zosteraceae</taxon>
        <taxon>Zostera</taxon>
    </lineage>
</organism>
<keyword evidence="2 5" id="KW-0812">Transmembrane</keyword>